<feature type="compositionally biased region" description="Basic and acidic residues" evidence="1">
    <location>
        <begin position="270"/>
        <end position="281"/>
    </location>
</feature>
<dbReference type="AlphaFoldDB" id="A0A812L559"/>
<dbReference type="PROSITE" id="PS51444">
    <property type="entry name" value="FH2"/>
    <property type="match status" value="1"/>
</dbReference>
<feature type="compositionally biased region" description="Low complexity" evidence="1">
    <location>
        <begin position="231"/>
        <end position="245"/>
    </location>
</feature>
<evidence type="ECO:0000259" key="2">
    <source>
        <dbReference type="PROSITE" id="PS51444"/>
    </source>
</evidence>
<dbReference type="EMBL" id="CAJNDS010000879">
    <property type="protein sequence ID" value="CAE7239092.1"/>
    <property type="molecule type" value="Genomic_DNA"/>
</dbReference>
<dbReference type="InterPro" id="IPR051425">
    <property type="entry name" value="Formin_Homology"/>
</dbReference>
<evidence type="ECO:0000313" key="4">
    <source>
        <dbReference type="Proteomes" id="UP000604046"/>
    </source>
</evidence>
<evidence type="ECO:0000256" key="1">
    <source>
        <dbReference type="SAM" id="MobiDB-lite"/>
    </source>
</evidence>
<protein>
    <submittedName>
        <fullName evidence="3">FH3 protein</fullName>
    </submittedName>
</protein>
<dbReference type="Gene3D" id="1.20.58.2220">
    <property type="entry name" value="Formin, FH2 domain"/>
    <property type="match status" value="1"/>
</dbReference>
<evidence type="ECO:0000313" key="3">
    <source>
        <dbReference type="EMBL" id="CAE7239092.1"/>
    </source>
</evidence>
<proteinExistence type="predicted"/>
<dbReference type="PANTHER" id="PTHR45725:SF1">
    <property type="entry name" value="DISHEVELLED ASSOCIATED ACTIVATOR OF MORPHOGENESIS, ISOFORM D"/>
    <property type="match status" value="1"/>
</dbReference>
<dbReference type="SUPFAM" id="SSF101447">
    <property type="entry name" value="Formin homology 2 domain (FH2 domain)"/>
    <property type="match status" value="1"/>
</dbReference>
<comment type="caution">
    <text evidence="3">The sequence shown here is derived from an EMBL/GenBank/DDBJ whole genome shotgun (WGS) entry which is preliminary data.</text>
</comment>
<feature type="region of interest" description="Disordered" evidence="1">
    <location>
        <begin position="216"/>
        <end position="290"/>
    </location>
</feature>
<reference evidence="3" key="1">
    <citation type="submission" date="2021-02" db="EMBL/GenBank/DDBJ databases">
        <authorList>
            <person name="Dougan E. K."/>
            <person name="Rhodes N."/>
            <person name="Thang M."/>
            <person name="Chan C."/>
        </authorList>
    </citation>
    <scope>NUCLEOTIDE SEQUENCE</scope>
</reference>
<sequence length="822" mass="89307">MAAAAAACTQEPGSACQSIRVFNGRMPNASCSSQDPRCLPFEASWGLEQLELARTKVGQEGCDALAGAVAARAALAEEASRRLAERSLNQVELQDRWGRRCPAGLTITGLDVCDANVTEMLHTAHRRMVAHWPMANQDSGLAWESEQPAWLGLCQDVDVDHFVHKEAASIENVELEESYFATLHRPGDSKLPQKPAVGERQVPRAAAQEELLVGQAKAAPATEVNTGSMQGRSSPVKGKGKSSPGKGTGPPPKGKGKSSAKGRGKGVGKIGKEAKEADESQAKGAAPFGRRMHWVQPQYRQPEHETVFGDPDAAMDLDTDVLASLLSGTATKMAPKSRAAQQRKAEGIKVLDASRAQNIAIVLSKLPMSSEDVCEALANLEFSRLALSDDIVELLTSVLPTPEETQKLKIHKDSPENLRDIEQKVLPFCFLPRATARLRLFRFAASHTESASMYLQRCQTLHLAATEARNSQELRRVLAIILRIGNYINHGMKDVSGAAGGACAFSIETLAAITSFRLGNMSTLQFLCVTLRRTNPNFVDALSESLKHVAAAAREKSVHLKSCIHAFLSEVEFAEREVSHMPEDQPSSGATDALLKDLSSEVAELKDSLGKAFSKCEEVQEYFCTSEDRPKDSAPPPYENFFLHLSDFLDSLRKAWKETAPAAPGPSQQAKLQAKPKVRKRRDPSESTKNAAKAGPPICRRAFPDSAPAQKPESPRRTGQQVDAVQEVAPSSLAKQDPFWEMEVDVEALLSDIFATQDERLGLDLETSTGPRDSDCCSSASLDWTKNVKTMSSEASVLLENTKAKDNEVHIDVDDLIDSIFD</sequence>
<dbReference type="SMART" id="SM00498">
    <property type="entry name" value="FH2"/>
    <property type="match status" value="1"/>
</dbReference>
<name>A0A812L559_9DINO</name>
<dbReference type="InterPro" id="IPR015425">
    <property type="entry name" value="FH2_Formin"/>
</dbReference>
<feature type="compositionally biased region" description="Basic residues" evidence="1">
    <location>
        <begin position="254"/>
        <end position="266"/>
    </location>
</feature>
<dbReference type="OrthoDB" id="1668162at2759"/>
<dbReference type="PANTHER" id="PTHR45725">
    <property type="entry name" value="FORMIN HOMOLOGY 2 FAMILY MEMBER"/>
    <property type="match status" value="1"/>
</dbReference>
<dbReference type="Proteomes" id="UP000604046">
    <property type="component" value="Unassembled WGS sequence"/>
</dbReference>
<keyword evidence="4" id="KW-1185">Reference proteome</keyword>
<gene>
    <name evidence="3" type="primary">FH3</name>
    <name evidence="3" type="ORF">SNAT2548_LOCUS10585</name>
</gene>
<accession>A0A812L559</accession>
<feature type="region of interest" description="Disordered" evidence="1">
    <location>
        <begin position="659"/>
        <end position="723"/>
    </location>
</feature>
<feature type="domain" description="FH2" evidence="2">
    <location>
        <begin position="279"/>
        <end position="678"/>
    </location>
</feature>
<dbReference type="InterPro" id="IPR042201">
    <property type="entry name" value="FH2_Formin_sf"/>
</dbReference>
<dbReference type="Pfam" id="PF02181">
    <property type="entry name" value="FH2"/>
    <property type="match status" value="1"/>
</dbReference>
<organism evidence="3 4">
    <name type="scientific">Symbiodinium natans</name>
    <dbReference type="NCBI Taxonomy" id="878477"/>
    <lineage>
        <taxon>Eukaryota</taxon>
        <taxon>Sar</taxon>
        <taxon>Alveolata</taxon>
        <taxon>Dinophyceae</taxon>
        <taxon>Suessiales</taxon>
        <taxon>Symbiodiniaceae</taxon>
        <taxon>Symbiodinium</taxon>
    </lineage>
</organism>